<accession>A0A8T1RYV7</accession>
<dbReference type="GO" id="GO:0046983">
    <property type="term" value="F:protein dimerization activity"/>
    <property type="evidence" value="ECO:0007669"/>
    <property type="project" value="InterPro"/>
</dbReference>
<dbReference type="Pfam" id="PF00010">
    <property type="entry name" value="HLH"/>
    <property type="match status" value="1"/>
</dbReference>
<evidence type="ECO:0000313" key="3">
    <source>
        <dbReference type="EMBL" id="KAG6921750.1"/>
    </source>
</evidence>
<dbReference type="SMART" id="SM00353">
    <property type="entry name" value="HLH"/>
    <property type="match status" value="1"/>
</dbReference>
<organism evidence="3 4">
    <name type="scientific">Chelydra serpentina</name>
    <name type="common">Snapping turtle</name>
    <name type="synonym">Testudo serpentina</name>
    <dbReference type="NCBI Taxonomy" id="8475"/>
    <lineage>
        <taxon>Eukaryota</taxon>
        <taxon>Metazoa</taxon>
        <taxon>Chordata</taxon>
        <taxon>Craniata</taxon>
        <taxon>Vertebrata</taxon>
        <taxon>Euteleostomi</taxon>
        <taxon>Archelosauria</taxon>
        <taxon>Testudinata</taxon>
        <taxon>Testudines</taxon>
        <taxon>Cryptodira</taxon>
        <taxon>Durocryptodira</taxon>
        <taxon>Americhelydia</taxon>
        <taxon>Chelydroidea</taxon>
        <taxon>Chelydridae</taxon>
        <taxon>Chelydra</taxon>
    </lineage>
</organism>
<dbReference type="FunFam" id="4.10.280.10:FF:000019">
    <property type="entry name" value="Myc proto-oncogene protein"/>
    <property type="match status" value="1"/>
</dbReference>
<evidence type="ECO:0000313" key="4">
    <source>
        <dbReference type="Proteomes" id="UP000765507"/>
    </source>
</evidence>
<dbReference type="PRINTS" id="PR00044">
    <property type="entry name" value="LEUZIPPRMYC"/>
</dbReference>
<keyword evidence="1" id="KW-0238">DNA-binding</keyword>
<sequence length="124" mass="14503">MTIILKHCMPIHQHYYYTAPSPYIESEDALPREKLKNEVPHIIKPRASSGFFAASLRVQVLKDSKRLCLNCLECQRNKDLRSSFLTLREHVPELVKREKAARILILKKATDYIHSLQAEEHKYC</sequence>
<keyword evidence="4" id="KW-1185">Reference proteome</keyword>
<dbReference type="Proteomes" id="UP000765507">
    <property type="component" value="Unassembled WGS sequence"/>
</dbReference>
<dbReference type="GO" id="GO:0003677">
    <property type="term" value="F:DNA binding"/>
    <property type="evidence" value="ECO:0007669"/>
    <property type="project" value="UniProtKB-KW"/>
</dbReference>
<dbReference type="OrthoDB" id="5964374at2759"/>
<dbReference type="PANTHER" id="PTHR45851">
    <property type="entry name" value="MYC PROTO-ONCOGENE"/>
    <property type="match status" value="1"/>
</dbReference>
<evidence type="ECO:0000256" key="1">
    <source>
        <dbReference type="ARBA" id="ARBA00023125"/>
    </source>
</evidence>
<dbReference type="AlphaFoldDB" id="A0A8T1RYV7"/>
<gene>
    <name evidence="3" type="ORF">G0U57_005466</name>
</gene>
<dbReference type="InterPro" id="IPR036638">
    <property type="entry name" value="HLH_DNA-bd_sf"/>
</dbReference>
<proteinExistence type="predicted"/>
<dbReference type="PROSITE" id="PS50888">
    <property type="entry name" value="BHLH"/>
    <property type="match status" value="1"/>
</dbReference>
<dbReference type="InterPro" id="IPR002418">
    <property type="entry name" value="Tscrpt_reg_Myc"/>
</dbReference>
<dbReference type="InterPro" id="IPR050433">
    <property type="entry name" value="Myc_transcription_factors"/>
</dbReference>
<protein>
    <submittedName>
        <fullName evidence="3">V-myc avian myelocytomatosis viral oncogene neuroblastoma derived -like protein</fullName>
    </submittedName>
</protein>
<dbReference type="GO" id="GO:0003700">
    <property type="term" value="F:DNA-binding transcription factor activity"/>
    <property type="evidence" value="ECO:0007669"/>
    <property type="project" value="InterPro"/>
</dbReference>
<evidence type="ECO:0000259" key="2">
    <source>
        <dbReference type="PROSITE" id="PS50888"/>
    </source>
</evidence>
<reference evidence="3 4" key="1">
    <citation type="journal article" date="2020" name="G3 (Bethesda)">
        <title>Draft Genome of the Common Snapping Turtle, Chelydra serpentina, a Model for Phenotypic Plasticity in Reptiles.</title>
        <authorList>
            <person name="Das D."/>
            <person name="Singh S.K."/>
            <person name="Bierstedt J."/>
            <person name="Erickson A."/>
            <person name="Galli G.L.J."/>
            <person name="Crossley D.A. 2nd"/>
            <person name="Rhen T."/>
        </authorList>
    </citation>
    <scope>NUCLEOTIDE SEQUENCE [LARGE SCALE GENOMIC DNA]</scope>
    <source>
        <strain evidence="3">KW</strain>
    </source>
</reference>
<dbReference type="EMBL" id="JAHGAV010001736">
    <property type="protein sequence ID" value="KAG6921750.1"/>
    <property type="molecule type" value="Genomic_DNA"/>
</dbReference>
<name>A0A8T1RYV7_CHESE</name>
<dbReference type="SUPFAM" id="SSF47459">
    <property type="entry name" value="HLH, helix-loop-helix DNA-binding domain"/>
    <property type="match status" value="1"/>
</dbReference>
<dbReference type="InterPro" id="IPR011598">
    <property type="entry name" value="bHLH_dom"/>
</dbReference>
<dbReference type="Gene3D" id="4.10.280.10">
    <property type="entry name" value="Helix-loop-helix DNA-binding domain"/>
    <property type="match status" value="1"/>
</dbReference>
<comment type="caution">
    <text evidence="3">The sequence shown here is derived from an EMBL/GenBank/DDBJ whole genome shotgun (WGS) entry which is preliminary data.</text>
</comment>
<feature type="domain" description="BHLH" evidence="2">
    <location>
        <begin position="64"/>
        <end position="116"/>
    </location>
</feature>